<reference evidence="2 3" key="1">
    <citation type="journal article" date="2009" name="Proc. Natl. Acad. Sci. U.S.A.">
        <title>Eukaryote-to-eukaryote gene transfer events revealed by the genome sequence of the wine yeast Saccharomyces cerevisiae EC1118.</title>
        <authorList>
            <person name="Novo M."/>
            <person name="Bigey F."/>
            <person name="Beyne E."/>
            <person name="Galeote V."/>
            <person name="Gavory F."/>
            <person name="Mallet S."/>
            <person name="Cambot B."/>
            <person name="Legras J.L."/>
            <person name="Wincker P."/>
            <person name="Casaregola S."/>
            <person name="Dequin S."/>
        </authorList>
    </citation>
    <scope>NUCLEOTIDE SEQUENCE [LARGE SCALE GENOMIC DNA]</scope>
    <source>
        <strain evidence="3">Lalvin EC1118 / Prise de mousse</strain>
    </source>
</reference>
<dbReference type="EMBL" id="FN393074">
    <property type="protein sequence ID" value="CAY80532.1"/>
    <property type="molecule type" value="Genomic_DNA"/>
</dbReference>
<keyword evidence="1" id="KW-0812">Transmembrane</keyword>
<accession>C8ZAR9</accession>
<dbReference type="AlphaFoldDB" id="C8ZAR9"/>
<dbReference type="Proteomes" id="UP000000286">
    <property type="component" value="Chromosome IX"/>
</dbReference>
<protein>
    <submittedName>
        <fullName evidence="2">EC1118_1I12_2289p</fullName>
    </submittedName>
</protein>
<proteinExistence type="predicted"/>
<sequence>MTFFLKRKISFFLSGIAQTFLFLPILLNRSVIHVVFLTVVLGHRMPWDSVIRCNNTGTTHSALSSRTELLLPIGGVINNWKRRAWNGFPIQWIWRYSFVY</sequence>
<gene>
    <name evidence="2" type="ORF">EC1118_1I12_2289g</name>
</gene>
<evidence type="ECO:0000313" key="3">
    <source>
        <dbReference type="Proteomes" id="UP000000286"/>
    </source>
</evidence>
<organism evidence="2 3">
    <name type="scientific">Saccharomyces cerevisiae (strain Lalvin EC1118 / Prise de mousse)</name>
    <name type="common">Baker's yeast</name>
    <dbReference type="NCBI Taxonomy" id="643680"/>
    <lineage>
        <taxon>Eukaryota</taxon>
        <taxon>Fungi</taxon>
        <taxon>Dikarya</taxon>
        <taxon>Ascomycota</taxon>
        <taxon>Saccharomycotina</taxon>
        <taxon>Saccharomycetes</taxon>
        <taxon>Saccharomycetales</taxon>
        <taxon>Saccharomycetaceae</taxon>
        <taxon>Saccharomyces</taxon>
    </lineage>
</organism>
<dbReference type="HOGENOM" id="CLU_2308277_0_0_1"/>
<keyword evidence="1" id="KW-0472">Membrane</keyword>
<feature type="transmembrane region" description="Helical" evidence="1">
    <location>
        <begin position="20"/>
        <end position="42"/>
    </location>
</feature>
<keyword evidence="1" id="KW-1133">Transmembrane helix</keyword>
<evidence type="ECO:0000313" key="2">
    <source>
        <dbReference type="EMBL" id="CAY80532.1"/>
    </source>
</evidence>
<name>C8ZAR9_YEAS8</name>
<evidence type="ECO:0000256" key="1">
    <source>
        <dbReference type="SAM" id="Phobius"/>
    </source>
</evidence>